<dbReference type="InterPro" id="IPR029063">
    <property type="entry name" value="SAM-dependent_MTases_sf"/>
</dbReference>
<dbReference type="Gene3D" id="3.40.50.150">
    <property type="entry name" value="Vaccinia Virus protein VP39"/>
    <property type="match status" value="1"/>
</dbReference>
<gene>
    <name evidence="5" type="ORF">BW730_13630</name>
</gene>
<evidence type="ECO:0000256" key="3">
    <source>
        <dbReference type="ARBA" id="ARBA00022691"/>
    </source>
</evidence>
<evidence type="ECO:0000256" key="1">
    <source>
        <dbReference type="ARBA" id="ARBA00022603"/>
    </source>
</evidence>
<dbReference type="PANTHER" id="PTHR43464">
    <property type="entry name" value="METHYLTRANSFERASE"/>
    <property type="match status" value="1"/>
</dbReference>
<accession>A0A1Q2CQI3</accession>
<dbReference type="GO" id="GO:0008757">
    <property type="term" value="F:S-adenosylmethionine-dependent methyltransferase activity"/>
    <property type="evidence" value="ECO:0007669"/>
    <property type="project" value="InterPro"/>
</dbReference>
<sequence>MTISNYDDFAPAYDADNAENLLNNYYERPAMLDLVGDVRGRRVLDAGCGSGPLSVLLRERGAIVTGFDSSARMIAIARKRLQPYADLRVLDLGDALPYEDGAFDDVVASLVLHYLRDWDGALAELRRVLRPGGRLILSVNHPLVFPLSVEGGKYFPIVEFPMECDFGGTQATLQTWHRPLHAMVDAFHEAGFRIADIAEPPVAPDTPAELLPNGSTRFVSFIFFVLEPEQR</sequence>
<evidence type="ECO:0000259" key="4">
    <source>
        <dbReference type="Pfam" id="PF08241"/>
    </source>
</evidence>
<dbReference type="RefSeq" id="WP_077686721.1">
    <property type="nucleotide sequence ID" value="NZ_CP019606.1"/>
</dbReference>
<dbReference type="AlphaFoldDB" id="A0A1Q2CQI3"/>
<dbReference type="OrthoDB" id="9805171at2"/>
<protein>
    <submittedName>
        <fullName evidence="5">SAM-dependent methyltransferase</fullName>
    </submittedName>
</protein>
<dbReference type="Pfam" id="PF08241">
    <property type="entry name" value="Methyltransf_11"/>
    <property type="match status" value="1"/>
</dbReference>
<organism evidence="5 6">
    <name type="scientific">Tessaracoccus aquimaris</name>
    <dbReference type="NCBI Taxonomy" id="1332264"/>
    <lineage>
        <taxon>Bacteria</taxon>
        <taxon>Bacillati</taxon>
        <taxon>Actinomycetota</taxon>
        <taxon>Actinomycetes</taxon>
        <taxon>Propionibacteriales</taxon>
        <taxon>Propionibacteriaceae</taxon>
        <taxon>Tessaracoccus</taxon>
    </lineage>
</organism>
<evidence type="ECO:0000313" key="5">
    <source>
        <dbReference type="EMBL" id="AQP48388.1"/>
    </source>
</evidence>
<dbReference type="PANTHER" id="PTHR43464:SF19">
    <property type="entry name" value="UBIQUINONE BIOSYNTHESIS O-METHYLTRANSFERASE, MITOCHONDRIAL"/>
    <property type="match status" value="1"/>
</dbReference>
<dbReference type="SUPFAM" id="SSF53335">
    <property type="entry name" value="S-adenosyl-L-methionine-dependent methyltransferases"/>
    <property type="match status" value="1"/>
</dbReference>
<dbReference type="InterPro" id="IPR013216">
    <property type="entry name" value="Methyltransf_11"/>
</dbReference>
<evidence type="ECO:0000313" key="6">
    <source>
        <dbReference type="Proteomes" id="UP000188145"/>
    </source>
</evidence>
<dbReference type="STRING" id="1332264.BW730_13630"/>
<keyword evidence="3" id="KW-0949">S-adenosyl-L-methionine</keyword>
<dbReference type="GO" id="GO:0032259">
    <property type="term" value="P:methylation"/>
    <property type="evidence" value="ECO:0007669"/>
    <property type="project" value="UniProtKB-KW"/>
</dbReference>
<keyword evidence="2 5" id="KW-0808">Transferase</keyword>
<keyword evidence="1 5" id="KW-0489">Methyltransferase</keyword>
<dbReference type="KEGG" id="tes:BW730_13630"/>
<dbReference type="CDD" id="cd02440">
    <property type="entry name" value="AdoMet_MTases"/>
    <property type="match status" value="1"/>
</dbReference>
<evidence type="ECO:0000256" key="2">
    <source>
        <dbReference type="ARBA" id="ARBA00022679"/>
    </source>
</evidence>
<dbReference type="EMBL" id="CP019606">
    <property type="protein sequence ID" value="AQP48388.1"/>
    <property type="molecule type" value="Genomic_DNA"/>
</dbReference>
<reference evidence="6" key="1">
    <citation type="submission" date="2017-02" db="EMBL/GenBank/DDBJ databases">
        <title>Tessaracoccus aquaemaris sp. nov., isolated from the intestine of a Korean rockfish, Sebastes schlegelii, in a marine aquaculture pond.</title>
        <authorList>
            <person name="Tak E.J."/>
            <person name="Bae J.-W."/>
        </authorList>
    </citation>
    <scope>NUCLEOTIDE SEQUENCE [LARGE SCALE GENOMIC DNA]</scope>
    <source>
        <strain evidence="6">NSG39</strain>
    </source>
</reference>
<keyword evidence="6" id="KW-1185">Reference proteome</keyword>
<dbReference type="Proteomes" id="UP000188145">
    <property type="component" value="Chromosome"/>
</dbReference>
<proteinExistence type="predicted"/>
<name>A0A1Q2CQI3_9ACTN</name>
<feature type="domain" description="Methyltransferase type 11" evidence="4">
    <location>
        <begin position="44"/>
        <end position="137"/>
    </location>
</feature>